<dbReference type="Pfam" id="PF05050">
    <property type="entry name" value="Methyltransf_21"/>
    <property type="match status" value="1"/>
</dbReference>
<feature type="repeat" description="TPR" evidence="1">
    <location>
        <begin position="215"/>
        <end position="248"/>
    </location>
</feature>
<dbReference type="InterPro" id="IPR011990">
    <property type="entry name" value="TPR-like_helical_dom_sf"/>
</dbReference>
<dbReference type="PROSITE" id="PS50005">
    <property type="entry name" value="TPR"/>
    <property type="match status" value="1"/>
</dbReference>
<dbReference type="PANTHER" id="PTHR36973:SF4">
    <property type="entry name" value="NODULATION PROTEIN"/>
    <property type="match status" value="1"/>
</dbReference>
<evidence type="ECO:0000313" key="3">
    <source>
        <dbReference type="EMBL" id="MFD3265013.1"/>
    </source>
</evidence>
<protein>
    <submittedName>
        <fullName evidence="3">FkbM family methyltransferase</fullName>
    </submittedName>
</protein>
<dbReference type="Gene3D" id="3.40.50.150">
    <property type="entry name" value="Vaccinia Virus protein VP39"/>
    <property type="match status" value="1"/>
</dbReference>
<reference evidence="3 4" key="1">
    <citation type="submission" date="2022-09" db="EMBL/GenBank/DDBJ databases">
        <title>New species of Phenylobacterium.</title>
        <authorList>
            <person name="Mieszkin S."/>
        </authorList>
    </citation>
    <scope>NUCLEOTIDE SEQUENCE [LARGE SCALE GENOMIC DNA]</scope>
    <source>
        <strain evidence="3 4">HK31-G</strain>
    </source>
</reference>
<sequence>MTRKVLEALRDQGYEPASMLDVGANIGGFTEGFLQVYPDCVPTLVEPNPYCEPELVKLGFERHMVAASDTAGVAELFLSKDWLQSTGVSLYREDTHYFSEEKVLKHAVPKVRIDDLFAGRRFDFVKIDTQGAEVDVLKGGATVLAQADYILLEVSMVEYNIGGAKAEDVFAQLDAMGFHCAEIVEFHRLDDVRQNGLLQIDVLFERRSKRASASTQALFQLGQALAAEGRTADAQTVFENLIALRPHDEPALWALIEIYTAQDRTLDVLRALRFIRQGRANPNSLLEEIQTRAMPAIGKFNAHLEAGETVEAERYAAALVALIPNSEPMLTAAMSCNQVLKRWGEVERYARALLKVDPSNHVAQIVMAAATRTLPPPAAPPVAADPALAEIAEKMALALAPGDLHPLLRLRDIHDVVSLILCRPLTPSSEAQIAALLAAAAALEVVVEPGSEWEGWHKHYRLLLDAVDLAAVNAPTPAPAPESELAFVSSTGAALDWDSVRATADRLGAQAVFFAAADQTYVDLYARWYALSVLKYSDVPSLIVIHVIGGKDQLAAIAAGVGISDERLIFAGDDFDAAAVTTKVYDAPPKGFIARPVAHFQCVRFQRLGTLLARLERPVFVSDIDLILQRGVADLLARAAPADVMFNENEISFNAGSRLTANLLLVNPTAGAQVFLAFLRDYIERELARPAVTRWIDQVALIFARHHLVARGPSPTLAYFDTTTDINNVMYPSYQANPFRFLSLFHGFDTSSLEGAGEGAAAQ</sequence>
<dbReference type="InterPro" id="IPR029063">
    <property type="entry name" value="SAM-dependent_MTases_sf"/>
</dbReference>
<keyword evidence="4" id="KW-1185">Reference proteome</keyword>
<dbReference type="EMBL" id="JAOTJD010000025">
    <property type="protein sequence ID" value="MFD3265013.1"/>
    <property type="molecule type" value="Genomic_DNA"/>
</dbReference>
<dbReference type="RefSeq" id="WP_377370528.1">
    <property type="nucleotide sequence ID" value="NZ_JAOTJD010000025.1"/>
</dbReference>
<gene>
    <name evidence="3" type="ORF">OCL97_13710</name>
</gene>
<keyword evidence="1" id="KW-0802">TPR repeat</keyword>
<dbReference type="NCBIfam" id="TIGR01444">
    <property type="entry name" value="fkbM_fam"/>
    <property type="match status" value="1"/>
</dbReference>
<dbReference type="InterPro" id="IPR006342">
    <property type="entry name" value="FkbM_mtfrase"/>
</dbReference>
<name>A0ABW6CPM3_9CAUL</name>
<dbReference type="InterPro" id="IPR019734">
    <property type="entry name" value="TPR_rpt"/>
</dbReference>
<dbReference type="PANTHER" id="PTHR36973">
    <property type="entry name" value="SLL1456 PROTEIN-RELATED"/>
    <property type="match status" value="1"/>
</dbReference>
<feature type="domain" description="Methyltransferase FkbM" evidence="2">
    <location>
        <begin position="21"/>
        <end position="179"/>
    </location>
</feature>
<accession>A0ABW6CPM3</accession>
<dbReference type="SUPFAM" id="SSF53335">
    <property type="entry name" value="S-adenosyl-L-methionine-dependent methyltransferases"/>
    <property type="match status" value="1"/>
</dbReference>
<dbReference type="GO" id="GO:0032259">
    <property type="term" value="P:methylation"/>
    <property type="evidence" value="ECO:0007669"/>
    <property type="project" value="UniProtKB-KW"/>
</dbReference>
<organism evidence="3 4">
    <name type="scientific">Phenylobacterium ferrooxidans</name>
    <dbReference type="NCBI Taxonomy" id="2982689"/>
    <lineage>
        <taxon>Bacteria</taxon>
        <taxon>Pseudomonadati</taxon>
        <taxon>Pseudomonadota</taxon>
        <taxon>Alphaproteobacteria</taxon>
        <taxon>Caulobacterales</taxon>
        <taxon>Caulobacteraceae</taxon>
        <taxon>Phenylobacterium</taxon>
    </lineage>
</organism>
<keyword evidence="3" id="KW-0489">Methyltransferase</keyword>
<keyword evidence="3" id="KW-0808">Transferase</keyword>
<evidence type="ECO:0000256" key="1">
    <source>
        <dbReference type="PROSITE-ProRule" id="PRU00339"/>
    </source>
</evidence>
<dbReference type="GO" id="GO:0008168">
    <property type="term" value="F:methyltransferase activity"/>
    <property type="evidence" value="ECO:0007669"/>
    <property type="project" value="UniProtKB-KW"/>
</dbReference>
<evidence type="ECO:0000313" key="4">
    <source>
        <dbReference type="Proteomes" id="UP001598130"/>
    </source>
</evidence>
<evidence type="ECO:0000259" key="2">
    <source>
        <dbReference type="Pfam" id="PF05050"/>
    </source>
</evidence>
<proteinExistence type="predicted"/>
<dbReference type="InterPro" id="IPR053188">
    <property type="entry name" value="FkbM_Methyltransferase"/>
</dbReference>
<comment type="caution">
    <text evidence="3">The sequence shown here is derived from an EMBL/GenBank/DDBJ whole genome shotgun (WGS) entry which is preliminary data.</text>
</comment>
<dbReference type="Proteomes" id="UP001598130">
    <property type="component" value="Unassembled WGS sequence"/>
</dbReference>
<dbReference type="Gene3D" id="1.25.40.10">
    <property type="entry name" value="Tetratricopeptide repeat domain"/>
    <property type="match status" value="1"/>
</dbReference>
<dbReference type="SUPFAM" id="SSF48452">
    <property type="entry name" value="TPR-like"/>
    <property type="match status" value="1"/>
</dbReference>